<evidence type="ECO:0000313" key="4">
    <source>
        <dbReference type="Proteomes" id="UP000186039"/>
    </source>
</evidence>
<evidence type="ECO:0000256" key="2">
    <source>
        <dbReference type="ARBA" id="ARBA00023295"/>
    </source>
</evidence>
<dbReference type="InterPro" id="IPR013785">
    <property type="entry name" value="Aldolase_TIM"/>
</dbReference>
<dbReference type="PANTHER" id="PTHR43053">
    <property type="entry name" value="GLYCOSIDASE FAMILY 31"/>
    <property type="match status" value="1"/>
</dbReference>
<evidence type="ECO:0000313" key="3">
    <source>
        <dbReference type="EMBL" id="OLQ89882.1"/>
    </source>
</evidence>
<dbReference type="SUPFAM" id="SSF51445">
    <property type="entry name" value="(Trans)glycosidases"/>
    <property type="match status" value="1"/>
</dbReference>
<dbReference type="RefSeq" id="WP_075715402.1">
    <property type="nucleotide sequence ID" value="NZ_AP019654.1"/>
</dbReference>
<keyword evidence="4" id="KW-1185">Reference proteome</keyword>
<keyword evidence="1" id="KW-0378">Hydrolase</keyword>
<evidence type="ECO:0000256" key="1">
    <source>
        <dbReference type="ARBA" id="ARBA00022801"/>
    </source>
</evidence>
<proteinExistence type="predicted"/>
<dbReference type="InterPro" id="IPR050985">
    <property type="entry name" value="Alpha-glycosidase_related"/>
</dbReference>
<keyword evidence="2" id="KW-0326">Glycosidase</keyword>
<accession>A0ABX3FHT8</accession>
<comment type="caution">
    <text evidence="3">The sequence shown here is derived from an EMBL/GenBank/DDBJ whole genome shotgun (WGS) entry which is preliminary data.</text>
</comment>
<sequence length="579" mass="65399">MQRRVTLPCHAEITIANHHLLMEMNGNEIRFAYGGLSNDPLGDGFPLFSYDYHIEPNAQLYGDGFQMSSQVIGTLNHLRVLGNYPDNGSLMRIYPSSATQRFYNYLIIGDSLGYTLLGFTSCHRFSGYFEVVEQNGRHQIRAYLNGENSLPRDWTTFQLESVVILKSVELNALYDQFIGYIHQHHAPRASVQQGSPVGWSSFQSQTASTDAHTILTNLKQLHQQALGLEYVLIEQGYQVALGDWIGSAESFGAELMSIVDDIRSIGRKPAIWIAPFVASPNSAVFKHHPDWFVHNQNGKPMRADEVTYSGLDGKPCYLLDTTNVDVQEHLFEVIRFLRRELGIEMFKVDGAYRGCVQGERQITGISTIEAYRIGLEVINEAAEGAFVLLSRAPLWPSLGLADGMRVCDLAVRDARQFESNTLMTLLRSWQHRRLWHIDPERLVLTSLANQGCERRYYDFHRTCLLASGGLLFSGDPLDDITPYAQESIKRLIMRYRHTQVAASFSSLTLSHAMLALTPQNDLHCLFNYHQTTRDVMLTANHPVDWYDYWSGEKLNHTATQALEVTLKAGIFARAIVTVG</sequence>
<organism evidence="3 4">
    <name type="scientific">Vibrio panuliri</name>
    <dbReference type="NCBI Taxonomy" id="1381081"/>
    <lineage>
        <taxon>Bacteria</taxon>
        <taxon>Pseudomonadati</taxon>
        <taxon>Pseudomonadota</taxon>
        <taxon>Gammaproteobacteria</taxon>
        <taxon>Vibrionales</taxon>
        <taxon>Vibrionaceae</taxon>
        <taxon>Vibrio</taxon>
    </lineage>
</organism>
<name>A0ABX3FHT8_9VIBR</name>
<gene>
    <name evidence="3" type="ORF">BIY20_11015</name>
</gene>
<dbReference type="InterPro" id="IPR017853">
    <property type="entry name" value="GH"/>
</dbReference>
<reference evidence="3 4" key="1">
    <citation type="submission" date="2016-09" db="EMBL/GenBank/DDBJ databases">
        <title>Genomic Taxonomy of the Vibrionaceae.</title>
        <authorList>
            <person name="Gonzalez-Castillo A."/>
            <person name="Gomez-Gil B."/>
            <person name="Enciso-Ibarra K."/>
        </authorList>
    </citation>
    <scope>NUCLEOTIDE SEQUENCE [LARGE SCALE GENOMIC DNA]</scope>
    <source>
        <strain evidence="3 4">CAIM 1902</strain>
    </source>
</reference>
<protein>
    <submittedName>
        <fullName evidence="3">Alpha-galactosidase</fullName>
    </submittedName>
</protein>
<dbReference type="Proteomes" id="UP000186039">
    <property type="component" value="Unassembled WGS sequence"/>
</dbReference>
<dbReference type="Gene3D" id="3.20.20.70">
    <property type="entry name" value="Aldolase class I"/>
    <property type="match status" value="1"/>
</dbReference>
<dbReference type="InterPro" id="IPR002252">
    <property type="entry name" value="Glyco_hydro_36"/>
</dbReference>
<dbReference type="PANTHER" id="PTHR43053:SF3">
    <property type="entry name" value="ALPHA-GALACTOSIDASE C-RELATED"/>
    <property type="match status" value="1"/>
</dbReference>
<dbReference type="EMBL" id="MJMH01000180">
    <property type="protein sequence ID" value="OLQ89882.1"/>
    <property type="molecule type" value="Genomic_DNA"/>
</dbReference>
<dbReference type="Pfam" id="PF02065">
    <property type="entry name" value="Melibiase"/>
    <property type="match status" value="1"/>
</dbReference>
<dbReference type="CDD" id="cd14791">
    <property type="entry name" value="GH36"/>
    <property type="match status" value="1"/>
</dbReference>